<keyword evidence="3" id="KW-1185">Reference proteome</keyword>
<comment type="caution">
    <text evidence="2">The sequence shown here is derived from an EMBL/GenBank/DDBJ whole genome shotgun (WGS) entry which is preliminary data.</text>
</comment>
<dbReference type="InterPro" id="IPR024618">
    <property type="entry name" value="DUF3857"/>
</dbReference>
<reference evidence="2 3" key="1">
    <citation type="submission" date="2020-04" db="EMBL/GenBank/DDBJ databases">
        <title>Flammeovirga sp. SR4, a novel species isolated from seawater.</title>
        <authorList>
            <person name="Wang X."/>
        </authorList>
    </citation>
    <scope>NUCLEOTIDE SEQUENCE [LARGE SCALE GENOMIC DNA]</scope>
    <source>
        <strain evidence="2 3">ATCC 23126</strain>
    </source>
</reference>
<dbReference type="Proteomes" id="UP000576082">
    <property type="component" value="Unassembled WGS sequence"/>
</dbReference>
<evidence type="ECO:0000259" key="1">
    <source>
        <dbReference type="Pfam" id="PF12969"/>
    </source>
</evidence>
<feature type="domain" description="DUF3857" evidence="1">
    <location>
        <begin position="69"/>
        <end position="198"/>
    </location>
</feature>
<protein>
    <submittedName>
        <fullName evidence="2">DUF3857 domain-containing protein</fullName>
    </submittedName>
</protein>
<organism evidence="2 3">
    <name type="scientific">Flammeovirga aprica JL-4</name>
    <dbReference type="NCBI Taxonomy" id="694437"/>
    <lineage>
        <taxon>Bacteria</taxon>
        <taxon>Pseudomonadati</taxon>
        <taxon>Bacteroidota</taxon>
        <taxon>Cytophagia</taxon>
        <taxon>Cytophagales</taxon>
        <taxon>Flammeovirgaceae</taxon>
        <taxon>Flammeovirga</taxon>
    </lineage>
</organism>
<gene>
    <name evidence="2" type="ORF">HHU12_01560</name>
</gene>
<dbReference type="Pfam" id="PF12969">
    <property type="entry name" value="DUF3857"/>
    <property type="match status" value="1"/>
</dbReference>
<dbReference type="Gene3D" id="2.60.120.1130">
    <property type="match status" value="1"/>
</dbReference>
<dbReference type="EMBL" id="JABANE010000003">
    <property type="protein sequence ID" value="NME66638.1"/>
    <property type="molecule type" value="Genomic_DNA"/>
</dbReference>
<sequence length="654" mass="76067">MKYLFILNFFLFFSIIGNAQKLSTEFGEITMADLNYQSKDKKAEAVILFDVGEVSFNQARHGGFKAHFKRTTRIKVLKEEGLDRANVEVLLYNSNQGDREEVEKIEAKVYNMKDGKPTIIQFDKKKVYHEKVNEFYTKCKFTLPQVSIGSVIEYRYTLVTPFFSKLPKWAFQDRIPTVHSEFDLKVIPYYEYRFIAQNIKSFTSQNSKKLKGDLSYNGQKYQEMLYNFVMKDVPAFRDESYITSIQDYLMKIDFQLAKIYLPSTGSSREYVTTWEKYGKDLNKGEYFGKHIAKVKKQSKSIFEDNPDLLVGSDVEKTKKIVEYVKNNYIWNEYYGKKTSKTLKEFLESKSGASGDINLFLIGLLQGAGLKAYPLILSSRHNGKITSDYPFNHYFNYVIAYTDVGTGRILSDATTPLLGFNELPIRCINDKGRLIKEKENQWVSVYNHVSSYDKTEINITFSEDLSTSKTSIMKSLNGMTAFKYKVEYKDSEKKLKNYFKKQGLENIENVRTRSFEKTNKPYFLAVESENTTENLMGKVIIRPFYRFPIATNPFTEESRNYDIDFIFTESNSFLSKVTVPEGYKVLELPKETVVDNPVIKINFTTKQEGNQVIFDYSYFFKRAKYTPKDYLEVKKAFAVLVDQLDVQLVLEPIEN</sequence>
<name>A0A7X9NZD0_9BACT</name>
<dbReference type="AlphaFoldDB" id="A0A7X9NZD0"/>
<proteinExistence type="predicted"/>
<accession>A0A7X9NZD0</accession>
<dbReference type="Gene3D" id="3.10.620.30">
    <property type="match status" value="1"/>
</dbReference>
<dbReference type="RefSeq" id="WP_169654385.1">
    <property type="nucleotide sequence ID" value="NZ_JABANE010000003.1"/>
</dbReference>
<evidence type="ECO:0000313" key="3">
    <source>
        <dbReference type="Proteomes" id="UP000576082"/>
    </source>
</evidence>
<dbReference type="Gene3D" id="2.60.40.3140">
    <property type="match status" value="1"/>
</dbReference>
<evidence type="ECO:0000313" key="2">
    <source>
        <dbReference type="EMBL" id="NME66638.1"/>
    </source>
</evidence>